<reference evidence="1" key="1">
    <citation type="submission" date="2021-01" db="EMBL/GenBank/DDBJ databases">
        <title>Phytophthora aleatoria, a newly-described species from Pinus radiata is distinct from Phytophthora cactorum isolates based on comparative genomics.</title>
        <authorList>
            <person name="Mcdougal R."/>
            <person name="Panda P."/>
            <person name="Williams N."/>
            <person name="Studholme D.J."/>
        </authorList>
    </citation>
    <scope>NUCLEOTIDE SEQUENCE</scope>
    <source>
        <strain evidence="1">NZFS 3830</strain>
    </source>
</reference>
<comment type="caution">
    <text evidence="1">The sequence shown here is derived from an EMBL/GenBank/DDBJ whole genome shotgun (WGS) entry which is preliminary data.</text>
</comment>
<sequence length="50" mass="5668">MTLETVLFLQYNHSFWDASSVAQAVDNNRKKTSRSLAVSKTDMSSYIIRG</sequence>
<organism evidence="1 2">
    <name type="scientific">Phytophthora cactorum</name>
    <dbReference type="NCBI Taxonomy" id="29920"/>
    <lineage>
        <taxon>Eukaryota</taxon>
        <taxon>Sar</taxon>
        <taxon>Stramenopiles</taxon>
        <taxon>Oomycota</taxon>
        <taxon>Peronosporomycetes</taxon>
        <taxon>Peronosporales</taxon>
        <taxon>Peronosporaceae</taxon>
        <taxon>Phytophthora</taxon>
    </lineage>
</organism>
<dbReference type="AlphaFoldDB" id="A0A8T1TWT8"/>
<protein>
    <submittedName>
        <fullName evidence="1">Uncharacterized protein</fullName>
    </submittedName>
</protein>
<proteinExistence type="predicted"/>
<dbReference type="EMBL" id="JAENGZ010001228">
    <property type="protein sequence ID" value="KAG6949608.1"/>
    <property type="molecule type" value="Genomic_DNA"/>
</dbReference>
<evidence type="ECO:0000313" key="2">
    <source>
        <dbReference type="Proteomes" id="UP000688947"/>
    </source>
</evidence>
<dbReference type="Proteomes" id="UP000688947">
    <property type="component" value="Unassembled WGS sequence"/>
</dbReference>
<name>A0A8T1TWT8_9STRA</name>
<accession>A0A8T1TWT8</accession>
<evidence type="ECO:0000313" key="1">
    <source>
        <dbReference type="EMBL" id="KAG6949608.1"/>
    </source>
</evidence>
<gene>
    <name evidence="1" type="ORF">JG687_00014743</name>
</gene>